<geneLocation type="plasmid" evidence="3">
    <name>pmj1</name>
</geneLocation>
<evidence type="ECO:0000256" key="1">
    <source>
        <dbReference type="SAM" id="MobiDB-lite"/>
    </source>
</evidence>
<feature type="region of interest" description="Disordered" evidence="1">
    <location>
        <begin position="18"/>
        <end position="47"/>
    </location>
</feature>
<gene>
    <name evidence="2" type="ORF">BTN49_0339</name>
</gene>
<sequence>MAIYLSGTYKRGSTTLPSKSQRFEIKQGTGSSSTAHWLRPISSKQKT</sequence>
<proteinExistence type="predicted"/>
<evidence type="ECO:0000313" key="3">
    <source>
        <dbReference type="Proteomes" id="UP000219020"/>
    </source>
</evidence>
<organism evidence="2 3">
    <name type="scientific">Candidatus Enterovibrio escicola</name>
    <dbReference type="NCBI Taxonomy" id="1927127"/>
    <lineage>
        <taxon>Bacteria</taxon>
        <taxon>Pseudomonadati</taxon>
        <taxon>Pseudomonadota</taxon>
        <taxon>Gammaproteobacteria</taxon>
        <taxon>Vibrionales</taxon>
        <taxon>Vibrionaceae</taxon>
        <taxon>Enterovibrio</taxon>
    </lineage>
</organism>
<dbReference type="Proteomes" id="UP000219020">
    <property type="component" value="Plasmid pMJ1"/>
</dbReference>
<reference evidence="3" key="1">
    <citation type="submission" date="2017-04" db="EMBL/GenBank/DDBJ databases">
        <title>Genome evolution of the luminous symbionts of deep sea anglerfish.</title>
        <authorList>
            <person name="Hendry T.A."/>
        </authorList>
    </citation>
    <scope>NUCLEOTIDE SEQUENCE [LARGE SCALE GENOMIC DNA]</scope>
    <source>
        <plasmid evidence="3">pmj1</plasmid>
    </source>
</reference>
<keyword evidence="2" id="KW-0614">Plasmid</keyword>
<keyword evidence="3" id="KW-1185">Reference proteome</keyword>
<protein>
    <submittedName>
        <fullName evidence="2">Uncharacterized protein</fullName>
    </submittedName>
</protein>
<name>A0A2A5T723_9GAMM</name>
<comment type="caution">
    <text evidence="2">The sequence shown here is derived from an EMBL/GenBank/DDBJ whole genome shotgun (WGS) entry which is preliminary data.</text>
</comment>
<dbReference type="EMBL" id="NBYY01000008">
    <property type="protein sequence ID" value="PCS23973.1"/>
    <property type="molecule type" value="Genomic_DNA"/>
</dbReference>
<evidence type="ECO:0000313" key="2">
    <source>
        <dbReference type="EMBL" id="PCS23973.1"/>
    </source>
</evidence>
<dbReference type="AlphaFoldDB" id="A0A2A5T723"/>
<accession>A0A2A5T723</accession>